<organism evidence="2 3">
    <name type="scientific">Alternaria atra</name>
    <dbReference type="NCBI Taxonomy" id="119953"/>
    <lineage>
        <taxon>Eukaryota</taxon>
        <taxon>Fungi</taxon>
        <taxon>Dikarya</taxon>
        <taxon>Ascomycota</taxon>
        <taxon>Pezizomycotina</taxon>
        <taxon>Dothideomycetes</taxon>
        <taxon>Pleosporomycetidae</taxon>
        <taxon>Pleosporales</taxon>
        <taxon>Pleosporineae</taxon>
        <taxon>Pleosporaceae</taxon>
        <taxon>Alternaria</taxon>
        <taxon>Alternaria sect. Ulocladioides</taxon>
    </lineage>
</organism>
<dbReference type="EMBL" id="CAJRGZ010000031">
    <property type="protein sequence ID" value="CAG5187430.1"/>
    <property type="molecule type" value="Genomic_DNA"/>
</dbReference>
<proteinExistence type="predicted"/>
<name>A0A8J2IBP5_9PLEO</name>
<gene>
    <name evidence="2" type="ORF">ALTATR162_LOCUS11716</name>
</gene>
<dbReference type="Gene3D" id="1.10.1520.10">
    <property type="entry name" value="Ribonuclease III domain"/>
    <property type="match status" value="1"/>
</dbReference>
<reference evidence="2" key="1">
    <citation type="submission" date="2021-05" db="EMBL/GenBank/DDBJ databases">
        <authorList>
            <person name="Stam R."/>
        </authorList>
    </citation>
    <scope>NUCLEOTIDE SEQUENCE</scope>
    <source>
        <strain evidence="2">CS162</strain>
    </source>
</reference>
<accession>A0A8J2IBP5</accession>
<dbReference type="OrthoDB" id="67027at2759"/>
<protein>
    <recommendedName>
        <fullName evidence="4">RNase III domain-containing protein</fullName>
    </recommendedName>
</protein>
<comment type="caution">
    <text evidence="2">The sequence shown here is derived from an EMBL/GenBank/DDBJ whole genome shotgun (WGS) entry which is preliminary data.</text>
</comment>
<evidence type="ECO:0000313" key="3">
    <source>
        <dbReference type="Proteomes" id="UP000676310"/>
    </source>
</evidence>
<dbReference type="GO" id="GO:0004525">
    <property type="term" value="F:ribonuclease III activity"/>
    <property type="evidence" value="ECO:0007669"/>
    <property type="project" value="InterPro"/>
</dbReference>
<dbReference type="AlphaFoldDB" id="A0A8J2IBP5"/>
<dbReference type="InterPro" id="IPR036389">
    <property type="entry name" value="RNase_III_sf"/>
</dbReference>
<evidence type="ECO:0000313" key="2">
    <source>
        <dbReference type="EMBL" id="CAG5187430.1"/>
    </source>
</evidence>
<evidence type="ECO:0008006" key="4">
    <source>
        <dbReference type="Google" id="ProtNLM"/>
    </source>
</evidence>
<keyword evidence="3" id="KW-1185">Reference proteome</keyword>
<dbReference type="SUPFAM" id="SSF69065">
    <property type="entry name" value="RNase III domain-like"/>
    <property type="match status" value="1"/>
</dbReference>
<dbReference type="RefSeq" id="XP_043175293.1">
    <property type="nucleotide sequence ID" value="XM_043319358.1"/>
</dbReference>
<dbReference type="Proteomes" id="UP000676310">
    <property type="component" value="Unassembled WGS sequence"/>
</dbReference>
<dbReference type="GO" id="GO:0006396">
    <property type="term" value="P:RNA processing"/>
    <property type="evidence" value="ECO:0007669"/>
    <property type="project" value="InterPro"/>
</dbReference>
<evidence type="ECO:0000256" key="1">
    <source>
        <dbReference type="SAM" id="MobiDB-lite"/>
    </source>
</evidence>
<dbReference type="GeneID" id="67012019"/>
<sequence length="631" mass="69453">MDSVQRKIGYEFTYDEHLTSAFVAAHRSEEDGVANDGNRGMARIGQIAVEMAETCYAVMVENARLTDINSRKYWWKDKKQVAKACKALGLELHIVRSARQTGQVLSPEVLNFALNAVIGAVWLDCQAQNRSISDTCNTISGILSQINTILNLSTAAGGDQDGSLIAENSAQVFPTGPVTHEKLDGNLGSDLDTTEASGNLETYESFSVFPPDSFSEGLDGLAVEQSSPQWFILEQQPFPGQDATELVSQDHDQENVVSSLSSGTQGVGVQPVFSVEQETVVESIMPRTADSGVSITTTSKRALPGRESEDSVGAQLTGSLQRKIKRAQTERDKVSAVLDSLLDAERQKIDAYSEPERTKLLRYLEYPQTTQLRDPCHLFRFLYLAVGSWNTLADFASQLQGAREARRSFTLSSPFPSTASTAFNMMCRLDSERTTCILLKRYYAVQLLEEGQRPSQSCESMHVETLETFGFGNTPQAGNPQMRRDAAEIKFLISKIVPGVENTSQAYPTIYSKVKRFRQLGKRLQILKKRFGTGVLVLLPSGPSFPGFSLTDYMLFDVNMNDLTGFAMLLEEKQGPLLRKLSNAVAPTLSALAAFYQGHDMDLPPSLIDIESLKDKPKALLTLSHDVSHAI</sequence>
<feature type="region of interest" description="Disordered" evidence="1">
    <location>
        <begin position="293"/>
        <end position="316"/>
    </location>
</feature>